<gene>
    <name evidence="9" type="ORF">HMPREF9444_02025</name>
</gene>
<dbReference type="PANTHER" id="PTHR34979:SF1">
    <property type="entry name" value="INNER MEMBRANE PROTEIN YGAZ"/>
    <property type="match status" value="1"/>
</dbReference>
<dbReference type="RefSeq" id="WP_009144169.1">
    <property type="nucleotide sequence ID" value="NZ_GL831067.1"/>
</dbReference>
<organism evidence="9 10">
    <name type="scientific">Succinatimonas hippei (strain DSM 22608 / JCM 16073 / KCTC 15190 / YIT 12066)</name>
    <dbReference type="NCBI Taxonomy" id="762983"/>
    <lineage>
        <taxon>Bacteria</taxon>
        <taxon>Pseudomonadati</taxon>
        <taxon>Pseudomonadota</taxon>
        <taxon>Gammaproteobacteria</taxon>
        <taxon>Aeromonadales</taxon>
        <taxon>Succinivibrionaceae</taxon>
        <taxon>Succinatimonas</taxon>
    </lineage>
</organism>
<comment type="caution">
    <text evidence="9">The sequence shown here is derived from an EMBL/GenBank/DDBJ whole genome shotgun (WGS) entry which is preliminary data.</text>
</comment>
<proteinExistence type="inferred from homology"/>
<feature type="transmembrane region" description="Helical" evidence="8">
    <location>
        <begin position="57"/>
        <end position="84"/>
    </location>
</feature>
<dbReference type="PANTHER" id="PTHR34979">
    <property type="entry name" value="INNER MEMBRANE PROTEIN YGAZ"/>
    <property type="match status" value="1"/>
</dbReference>
<dbReference type="GO" id="GO:1903785">
    <property type="term" value="P:L-valine transmembrane transport"/>
    <property type="evidence" value="ECO:0007669"/>
    <property type="project" value="TreeGrafter"/>
</dbReference>
<evidence type="ECO:0000256" key="5">
    <source>
        <dbReference type="ARBA" id="ARBA00022692"/>
    </source>
</evidence>
<keyword evidence="7 8" id="KW-0472">Membrane</keyword>
<evidence type="ECO:0000256" key="7">
    <source>
        <dbReference type="ARBA" id="ARBA00023136"/>
    </source>
</evidence>
<comment type="subcellular location">
    <subcellularLocation>
        <location evidence="1">Cell membrane</location>
        <topology evidence="1">Multi-pass membrane protein</topology>
    </subcellularLocation>
</comment>
<feature type="transmembrane region" description="Helical" evidence="8">
    <location>
        <begin position="128"/>
        <end position="150"/>
    </location>
</feature>
<reference evidence="9 10" key="1">
    <citation type="submission" date="2011-01" db="EMBL/GenBank/DDBJ databases">
        <authorList>
            <person name="Weinstock G."/>
            <person name="Sodergren E."/>
            <person name="Clifton S."/>
            <person name="Fulton L."/>
            <person name="Fulton B."/>
            <person name="Courtney L."/>
            <person name="Fronick C."/>
            <person name="Harrison M."/>
            <person name="Strong C."/>
            <person name="Farmer C."/>
            <person name="Delahaunty K."/>
            <person name="Markovic C."/>
            <person name="Hall O."/>
            <person name="Minx P."/>
            <person name="Tomlinson C."/>
            <person name="Mitreva M."/>
            <person name="Hou S."/>
            <person name="Chen J."/>
            <person name="Wollam A."/>
            <person name="Pepin K.H."/>
            <person name="Johnson M."/>
            <person name="Bhonagiri V."/>
            <person name="Zhang X."/>
            <person name="Suruliraj S."/>
            <person name="Warren W."/>
            <person name="Chinwalla A."/>
            <person name="Mardis E.R."/>
            <person name="Wilson R.K."/>
        </authorList>
    </citation>
    <scope>NUCLEOTIDE SEQUENCE [LARGE SCALE GENOMIC DNA]</scope>
    <source>
        <strain evidence="10">DSM 22608 / JCM 16073 / KCTC 15190 / YIT 12066</strain>
    </source>
</reference>
<evidence type="ECO:0000256" key="2">
    <source>
        <dbReference type="ARBA" id="ARBA00010735"/>
    </source>
</evidence>
<evidence type="ECO:0000256" key="8">
    <source>
        <dbReference type="SAM" id="Phobius"/>
    </source>
</evidence>
<dbReference type="GO" id="GO:0005886">
    <property type="term" value="C:plasma membrane"/>
    <property type="evidence" value="ECO:0007669"/>
    <property type="project" value="UniProtKB-SubCell"/>
</dbReference>
<keyword evidence="3" id="KW-0813">Transport</keyword>
<keyword evidence="10" id="KW-1185">Reference proteome</keyword>
<name>E8LMN1_SUCHY</name>
<dbReference type="eggNOG" id="COG1296">
    <property type="taxonomic scope" value="Bacteria"/>
</dbReference>
<protein>
    <submittedName>
        <fullName evidence="9">Putative azaleucine resistance protein AzlC</fullName>
    </submittedName>
</protein>
<sequence length="244" mass="26232">MNSRQLFFLGMKHGIPVVLGYIPVGIAYAVSALQAGFSPFETILMSFSVYSGSGQVLGVGMTAQGASLAAIFIGTFLINFRYFIMSACVFNRMPYLKAPIKAWTSFYITDETFAIFTTAPEERAKLPYIAGLIILTYSSWISGAVIGVIANSILPGWVAAGLGIALYALFIALVVPGCKSNHKIALMVIMTALFNCLLSLFIDGSWAIVISTLLWAAIGACLIKPSSKERGRSLQNCNVAEESK</sequence>
<feature type="transmembrane region" description="Helical" evidence="8">
    <location>
        <begin position="14"/>
        <end position="37"/>
    </location>
</feature>
<feature type="transmembrane region" description="Helical" evidence="8">
    <location>
        <begin position="206"/>
        <end position="223"/>
    </location>
</feature>
<dbReference type="AlphaFoldDB" id="E8LMN1"/>
<keyword evidence="5 8" id="KW-0812">Transmembrane</keyword>
<evidence type="ECO:0000256" key="4">
    <source>
        <dbReference type="ARBA" id="ARBA00022475"/>
    </source>
</evidence>
<evidence type="ECO:0000256" key="1">
    <source>
        <dbReference type="ARBA" id="ARBA00004651"/>
    </source>
</evidence>
<keyword evidence="4" id="KW-1003">Cell membrane</keyword>
<evidence type="ECO:0000256" key="6">
    <source>
        <dbReference type="ARBA" id="ARBA00022989"/>
    </source>
</evidence>
<accession>E8LMN1</accession>
<dbReference type="OrthoDB" id="3181706at2"/>
<evidence type="ECO:0000313" key="10">
    <source>
        <dbReference type="Proteomes" id="UP000018458"/>
    </source>
</evidence>
<evidence type="ECO:0000256" key="3">
    <source>
        <dbReference type="ARBA" id="ARBA00022448"/>
    </source>
</evidence>
<feature type="transmembrane region" description="Helical" evidence="8">
    <location>
        <begin position="156"/>
        <end position="175"/>
    </location>
</feature>
<evidence type="ECO:0000313" key="9">
    <source>
        <dbReference type="EMBL" id="EFY06215.1"/>
    </source>
</evidence>
<feature type="transmembrane region" description="Helical" evidence="8">
    <location>
        <begin position="184"/>
        <end position="200"/>
    </location>
</feature>
<comment type="similarity">
    <text evidence="2">Belongs to the AzlC family.</text>
</comment>
<dbReference type="Proteomes" id="UP000018458">
    <property type="component" value="Unassembled WGS sequence"/>
</dbReference>
<keyword evidence="6 8" id="KW-1133">Transmembrane helix</keyword>
<dbReference type="Pfam" id="PF03591">
    <property type="entry name" value="AzlC"/>
    <property type="match status" value="1"/>
</dbReference>
<dbReference type="HOGENOM" id="CLU_065777_3_2_6"/>
<dbReference type="InterPro" id="IPR011606">
    <property type="entry name" value="Brnchd-chn_aa_trnsp_permease"/>
</dbReference>
<dbReference type="EMBL" id="AEVO01000143">
    <property type="protein sequence ID" value="EFY06215.1"/>
    <property type="molecule type" value="Genomic_DNA"/>
</dbReference>